<sequence length="280" mass="29506">MAQRRAQYDMTCRGDCAAGVPSAIMICMKLAAAALFNVNVPPELVFISPGDDNLHAFDKMVQTQLFPGRVPCGMSLWVFPPGIVCGDAVGLAGTYFNPNETIELLTDPGNMVLTGDQIQTVGASTSTPGAGVAEPPELVGGPGMLGHGAALLRIENATVADFNIATSTVGQNVPMGGPTNLAAMADMYSARTAVNPNAALAAANVPYMRADELFADIDLTRGGDLQMIVNQPTSTMISQALQGNFSTFGSRFMNVAVTNMTLNLARNVGNHKRRKITWKI</sequence>
<dbReference type="AlphaFoldDB" id="A0A2V0RIQ7"/>
<reference evidence="1" key="1">
    <citation type="submission" date="2017-04" db="EMBL/GenBank/DDBJ databases">
        <title>Unveiling RNA virosphere associated with marine microorganisms.</title>
        <authorList>
            <person name="Urayama S."/>
            <person name="Takaki Y."/>
            <person name="Nishi S."/>
            <person name="Yoshida Y."/>
            <person name="Deguchi S."/>
            <person name="Takai K."/>
            <person name="Nunoura T."/>
        </authorList>
    </citation>
    <scope>NUCLEOTIDE SEQUENCE</scope>
</reference>
<evidence type="ECO:0000313" key="1">
    <source>
        <dbReference type="EMBL" id="GBH22648.1"/>
    </source>
</evidence>
<comment type="caution">
    <text evidence="1">The sequence shown here is derived from an EMBL/GenBank/DDBJ whole genome shotgun (WGS) entry which is preliminary data.</text>
</comment>
<dbReference type="EMBL" id="BDQD01000078">
    <property type="protein sequence ID" value="GBH22648.1"/>
    <property type="molecule type" value="Genomic_RNA"/>
</dbReference>
<accession>A0A2V0RIQ7</accession>
<proteinExistence type="predicted"/>
<name>A0A2V0RIQ7_9ZZZZ</name>
<protein>
    <submittedName>
        <fullName evidence="1">Uncharacterized protein</fullName>
    </submittedName>
</protein>
<organism evidence="1">
    <name type="scientific">viral metagenome</name>
    <dbReference type="NCBI Taxonomy" id="1070528"/>
    <lineage>
        <taxon>unclassified sequences</taxon>
        <taxon>metagenomes</taxon>
        <taxon>organismal metagenomes</taxon>
    </lineage>
</organism>